<dbReference type="Pfam" id="PF02518">
    <property type="entry name" value="HATPase_c"/>
    <property type="match status" value="1"/>
</dbReference>
<evidence type="ECO:0000256" key="2">
    <source>
        <dbReference type="ARBA" id="ARBA00004236"/>
    </source>
</evidence>
<feature type="transmembrane region" description="Helical" evidence="12">
    <location>
        <begin position="119"/>
        <end position="135"/>
    </location>
</feature>
<gene>
    <name evidence="14" type="ORF">C7I84_27775</name>
</gene>
<evidence type="ECO:0000256" key="3">
    <source>
        <dbReference type="ARBA" id="ARBA00012438"/>
    </source>
</evidence>
<keyword evidence="6" id="KW-0808">Transferase</keyword>
<keyword evidence="12" id="KW-0812">Transmembrane</keyword>
<feature type="transmembrane region" description="Helical" evidence="12">
    <location>
        <begin position="93"/>
        <end position="113"/>
    </location>
</feature>
<proteinExistence type="predicted"/>
<dbReference type="CDD" id="cd16922">
    <property type="entry name" value="HATPase_EvgS-ArcB-TorS-like"/>
    <property type="match status" value="1"/>
</dbReference>
<keyword evidence="10" id="KW-0902">Two-component regulatory system</keyword>
<evidence type="ECO:0000256" key="4">
    <source>
        <dbReference type="ARBA" id="ARBA00022475"/>
    </source>
</evidence>
<comment type="caution">
    <text evidence="14">The sequence shown here is derived from an EMBL/GenBank/DDBJ whole genome shotgun (WGS) entry which is preliminary data.</text>
</comment>
<accession>A0A2P7RLJ5</accession>
<dbReference type="GO" id="GO:0000155">
    <property type="term" value="F:phosphorelay sensor kinase activity"/>
    <property type="evidence" value="ECO:0007669"/>
    <property type="project" value="InterPro"/>
</dbReference>
<dbReference type="InterPro" id="IPR036097">
    <property type="entry name" value="HisK_dim/P_sf"/>
</dbReference>
<evidence type="ECO:0000256" key="5">
    <source>
        <dbReference type="ARBA" id="ARBA00022553"/>
    </source>
</evidence>
<comment type="catalytic activity">
    <reaction evidence="1">
        <text>ATP + protein L-histidine = ADP + protein N-phospho-L-histidine.</text>
        <dbReference type="EC" id="2.7.13.3"/>
    </reaction>
</comment>
<evidence type="ECO:0000256" key="11">
    <source>
        <dbReference type="ARBA" id="ARBA00023136"/>
    </source>
</evidence>
<dbReference type="InterPro" id="IPR004358">
    <property type="entry name" value="Sig_transdc_His_kin-like_C"/>
</dbReference>
<dbReference type="PANTHER" id="PTHR43711:SF1">
    <property type="entry name" value="HISTIDINE KINASE 1"/>
    <property type="match status" value="1"/>
</dbReference>
<dbReference type="InterPro" id="IPR000014">
    <property type="entry name" value="PAS"/>
</dbReference>
<dbReference type="EMBL" id="PXYK01000044">
    <property type="protein sequence ID" value="PSJ51083.1"/>
    <property type="molecule type" value="Genomic_DNA"/>
</dbReference>
<dbReference type="SMART" id="SM00388">
    <property type="entry name" value="HisKA"/>
    <property type="match status" value="1"/>
</dbReference>
<keyword evidence="8 14" id="KW-0418">Kinase</keyword>
<dbReference type="GO" id="GO:0005886">
    <property type="term" value="C:plasma membrane"/>
    <property type="evidence" value="ECO:0007669"/>
    <property type="project" value="UniProtKB-SubCell"/>
</dbReference>
<dbReference type="SUPFAM" id="SSF55874">
    <property type="entry name" value="ATPase domain of HSP90 chaperone/DNA topoisomerase II/histidine kinase"/>
    <property type="match status" value="1"/>
</dbReference>
<dbReference type="InterPro" id="IPR003661">
    <property type="entry name" value="HisK_dim/P_dom"/>
</dbReference>
<evidence type="ECO:0000256" key="1">
    <source>
        <dbReference type="ARBA" id="ARBA00000085"/>
    </source>
</evidence>
<keyword evidence="7" id="KW-0547">Nucleotide-binding</keyword>
<dbReference type="EC" id="2.7.13.3" evidence="3"/>
<evidence type="ECO:0000256" key="7">
    <source>
        <dbReference type="ARBA" id="ARBA00022741"/>
    </source>
</evidence>
<dbReference type="FunFam" id="3.30.565.10:FF:000023">
    <property type="entry name" value="PAS domain-containing sensor histidine kinase"/>
    <property type="match status" value="1"/>
</dbReference>
<dbReference type="Pfam" id="PF00512">
    <property type="entry name" value="HisKA"/>
    <property type="match status" value="1"/>
</dbReference>
<keyword evidence="9" id="KW-0067">ATP-binding</keyword>
<keyword evidence="5" id="KW-0597">Phosphoprotein</keyword>
<sequence length="588" mass="61777">MSVFVIRYAELIRAVAAGCDRLVHAFVIDEAARAEQRRLIGMLIAGPFLLSAAAWTLLPAGLGVAHTFGFISASFCASALSVLAVTARRDARLVLTVALVLAAVQIAVLIAAAGGLRSPASLIACALPVEAWLTFRTRRALGRGAAAMAAALVLPAVMTGPFAGAQAAAWHWLIPLAYAATLLPRLGAFLAVRPAPSVLPQAEPGRLPLSFSTNGDLRELGAAARDMLGIDPDLLAGTGFFERIHVADRVGFLCALADLRDAAGHRKVELRLHLPAGEGKAAYRPFAAELSSAGAGGGDIAATLRDNSEVAELRAALASAKEESANLDVAKSRFLAVVSHELRTPLNSIIGFSDMLLCEIHGRFSDPRQREQVQIVRDAGTHLLELVNSILDVSRIESGAYPINPEPFRFGEASALSVSLIRPQAEAKQIALGSDVQPSLGEIRADRRAVQQMLINLLSNAVKFTPKGGRVSLGAKRIGSRLHFWVSDTGIGIAENDLNRLGEPFTQVKSDYTRQSEGTGLGLALVKGLVALHQGTMSIDSALGQGTTVTISLPVDGPTMAVDADRGIALLRGKASGENANGSLRKAS</sequence>
<dbReference type="Gene3D" id="1.10.287.130">
    <property type="match status" value="1"/>
</dbReference>
<keyword evidence="12" id="KW-1133">Transmembrane helix</keyword>
<dbReference type="SMART" id="SM00387">
    <property type="entry name" value="HATPase_c"/>
    <property type="match status" value="1"/>
</dbReference>
<dbReference type="InterPro" id="IPR036890">
    <property type="entry name" value="HATPase_C_sf"/>
</dbReference>
<dbReference type="Gene3D" id="3.30.565.10">
    <property type="entry name" value="Histidine kinase-like ATPase, C-terminal domain"/>
    <property type="match status" value="1"/>
</dbReference>
<reference evidence="14 15" key="1">
    <citation type="submission" date="2018-03" db="EMBL/GenBank/DDBJ databases">
        <title>The draft genome of Mesorhizobium sp. 6GN-30.</title>
        <authorList>
            <person name="Liu L."/>
            <person name="Li L."/>
            <person name="Wang T."/>
            <person name="Zhang X."/>
            <person name="Liang L."/>
        </authorList>
    </citation>
    <scope>NUCLEOTIDE SEQUENCE [LARGE SCALE GENOMIC DNA]</scope>
    <source>
        <strain evidence="14 15">6GN30</strain>
    </source>
</reference>
<dbReference type="InterPro" id="IPR050736">
    <property type="entry name" value="Sensor_HK_Regulatory"/>
</dbReference>
<dbReference type="Proteomes" id="UP000241229">
    <property type="component" value="Unassembled WGS sequence"/>
</dbReference>
<dbReference type="OrthoDB" id="9813151at2"/>
<dbReference type="CDD" id="cd00082">
    <property type="entry name" value="HisKA"/>
    <property type="match status" value="1"/>
</dbReference>
<evidence type="ECO:0000256" key="9">
    <source>
        <dbReference type="ARBA" id="ARBA00022840"/>
    </source>
</evidence>
<dbReference type="SUPFAM" id="SSF47384">
    <property type="entry name" value="Homodimeric domain of signal transducing histidine kinase"/>
    <property type="match status" value="1"/>
</dbReference>
<evidence type="ECO:0000256" key="12">
    <source>
        <dbReference type="SAM" id="Phobius"/>
    </source>
</evidence>
<evidence type="ECO:0000259" key="13">
    <source>
        <dbReference type="PROSITE" id="PS50109"/>
    </source>
</evidence>
<feature type="transmembrane region" description="Helical" evidence="12">
    <location>
        <begin position="144"/>
        <end position="163"/>
    </location>
</feature>
<dbReference type="InterPro" id="IPR003594">
    <property type="entry name" value="HATPase_dom"/>
</dbReference>
<evidence type="ECO:0000256" key="6">
    <source>
        <dbReference type="ARBA" id="ARBA00022679"/>
    </source>
</evidence>
<dbReference type="GO" id="GO:0005524">
    <property type="term" value="F:ATP binding"/>
    <property type="evidence" value="ECO:0007669"/>
    <property type="project" value="UniProtKB-KW"/>
</dbReference>
<evidence type="ECO:0000256" key="10">
    <source>
        <dbReference type="ARBA" id="ARBA00023012"/>
    </source>
</evidence>
<dbReference type="CDD" id="cd00130">
    <property type="entry name" value="PAS"/>
    <property type="match status" value="1"/>
</dbReference>
<organism evidence="14 15">
    <name type="scientific">Kumtagia ephedrae</name>
    <dbReference type="NCBI Taxonomy" id="2116701"/>
    <lineage>
        <taxon>Bacteria</taxon>
        <taxon>Pseudomonadati</taxon>
        <taxon>Pseudomonadota</taxon>
        <taxon>Alphaproteobacteria</taxon>
        <taxon>Hyphomicrobiales</taxon>
        <taxon>Phyllobacteriaceae</taxon>
        <taxon>Kumtagia</taxon>
    </lineage>
</organism>
<dbReference type="PRINTS" id="PR00344">
    <property type="entry name" value="BCTRLSENSOR"/>
</dbReference>
<keyword evidence="15" id="KW-1185">Reference proteome</keyword>
<comment type="subcellular location">
    <subcellularLocation>
        <location evidence="2">Cell membrane</location>
    </subcellularLocation>
</comment>
<dbReference type="InterPro" id="IPR005467">
    <property type="entry name" value="His_kinase_dom"/>
</dbReference>
<dbReference type="AlphaFoldDB" id="A0A2P7RLJ5"/>
<name>A0A2P7RLJ5_9HYPH</name>
<keyword evidence="4" id="KW-1003">Cell membrane</keyword>
<feature type="domain" description="Histidine kinase" evidence="13">
    <location>
        <begin position="337"/>
        <end position="557"/>
    </location>
</feature>
<evidence type="ECO:0000313" key="15">
    <source>
        <dbReference type="Proteomes" id="UP000241229"/>
    </source>
</evidence>
<evidence type="ECO:0000256" key="8">
    <source>
        <dbReference type="ARBA" id="ARBA00022777"/>
    </source>
</evidence>
<feature type="transmembrane region" description="Helical" evidence="12">
    <location>
        <begin position="64"/>
        <end position="86"/>
    </location>
</feature>
<feature type="transmembrane region" description="Helical" evidence="12">
    <location>
        <begin position="39"/>
        <end position="58"/>
    </location>
</feature>
<evidence type="ECO:0000313" key="14">
    <source>
        <dbReference type="EMBL" id="PSJ51083.1"/>
    </source>
</evidence>
<dbReference type="PROSITE" id="PS50109">
    <property type="entry name" value="HIS_KIN"/>
    <property type="match status" value="1"/>
</dbReference>
<protein>
    <recommendedName>
        <fullName evidence="3">histidine kinase</fullName>
        <ecNumber evidence="3">2.7.13.3</ecNumber>
    </recommendedName>
</protein>
<keyword evidence="11 12" id="KW-0472">Membrane</keyword>
<dbReference type="PANTHER" id="PTHR43711">
    <property type="entry name" value="TWO-COMPONENT HISTIDINE KINASE"/>
    <property type="match status" value="1"/>
</dbReference>